<organism evidence="2 3">
    <name type="scientific">Toxoplasma gondii p89</name>
    <dbReference type="NCBI Taxonomy" id="943119"/>
    <lineage>
        <taxon>Eukaryota</taxon>
        <taxon>Sar</taxon>
        <taxon>Alveolata</taxon>
        <taxon>Apicomplexa</taxon>
        <taxon>Conoidasida</taxon>
        <taxon>Coccidia</taxon>
        <taxon>Eucoccidiorida</taxon>
        <taxon>Eimeriorina</taxon>
        <taxon>Sarcocystidae</taxon>
        <taxon>Toxoplasma</taxon>
    </lineage>
</organism>
<proteinExistence type="predicted"/>
<evidence type="ECO:0000256" key="1">
    <source>
        <dbReference type="SAM" id="MobiDB-lite"/>
    </source>
</evidence>
<evidence type="ECO:0000313" key="2">
    <source>
        <dbReference type="EMBL" id="KFG34492.1"/>
    </source>
</evidence>
<comment type="caution">
    <text evidence="2">The sequence shown here is derived from an EMBL/GenBank/DDBJ whole genome shotgun (WGS) entry which is preliminary data.</text>
</comment>
<sequence length="224" mass="25399">MHKREAIQLDKEAKTTGSRATKGNLGLTYSRKVRRGSSSFALECFPHFPPFRSTRRWTKLDSLSRGVEFPTSSFTDSLRKSKRRTACPALPCGELWQRSRRKGVRCCPGDLCAKRVFLSIPPGLSAETRFPVALCMAFFSGSGRTPRREWRKTNVLSSAAMSEFRERPTGSSLRQTLDVFNRRLGGERKLFPRETPLLPRTHNPSTFSVCPAFPLELRDSLRIC</sequence>
<protein>
    <submittedName>
        <fullName evidence="2">Uncharacterized protein</fullName>
    </submittedName>
</protein>
<dbReference type="Proteomes" id="UP000028828">
    <property type="component" value="Unassembled WGS sequence"/>
</dbReference>
<dbReference type="AlphaFoldDB" id="A0A086JQS4"/>
<dbReference type="EMBL" id="AEYI02001672">
    <property type="protein sequence ID" value="KFG34492.1"/>
    <property type="molecule type" value="Genomic_DNA"/>
</dbReference>
<evidence type="ECO:0000313" key="3">
    <source>
        <dbReference type="Proteomes" id="UP000028828"/>
    </source>
</evidence>
<accession>A0A086JQS4</accession>
<gene>
    <name evidence="2" type="ORF">TGP89_244645</name>
</gene>
<reference evidence="2 3" key="1">
    <citation type="submission" date="2014-03" db="EMBL/GenBank/DDBJ databases">
        <authorList>
            <person name="Sibley D."/>
            <person name="Venepally P."/>
            <person name="Karamycheva S."/>
            <person name="Hadjithomas M."/>
            <person name="Khan A."/>
            <person name="Brunk B."/>
            <person name="Roos D."/>
            <person name="Caler E."/>
            <person name="Lorenzi H."/>
        </authorList>
    </citation>
    <scope>NUCLEOTIDE SEQUENCE [LARGE SCALE GENOMIC DNA]</scope>
    <source>
        <strain evidence="3">p89</strain>
    </source>
</reference>
<feature type="region of interest" description="Disordered" evidence="1">
    <location>
        <begin position="1"/>
        <end position="23"/>
    </location>
</feature>
<feature type="compositionally biased region" description="Basic and acidic residues" evidence="1">
    <location>
        <begin position="1"/>
        <end position="14"/>
    </location>
</feature>
<name>A0A086JQS4_TOXGO</name>
<dbReference type="VEuPathDB" id="ToxoDB:TGP89_244645"/>